<dbReference type="RefSeq" id="XP_024579412.1">
    <property type="nucleotide sequence ID" value="XM_024728990.1"/>
</dbReference>
<keyword evidence="1" id="KW-0343">GTPase activation</keyword>
<dbReference type="Pfam" id="PF00616">
    <property type="entry name" value="RasGAP"/>
    <property type="match status" value="1"/>
</dbReference>
<keyword evidence="2" id="KW-0175">Coiled coil</keyword>
<evidence type="ECO:0000256" key="1">
    <source>
        <dbReference type="ARBA" id="ARBA00022468"/>
    </source>
</evidence>
<sequence>MPLRSSELHDLRLTVQHSMNRESEMEAHMRPELIKCPELLLTGLELEMRTTLRILHKKGRRFESPWKPFFVGIYANTLFYFTNLGDWPRGIVPLADAEVKAVDRIYRHGDTMSAGDDCGPCWKVTSSSGRVLLFRAPSYDARGEWIRQLCQATGKYQQSMDGKAALALARRLSQPSTFVSALSTSSTVIMESPRHRRRSCTVEDDLEHAELLRDAFRVVEKQQREIEELRERLNEVADRRHNKTHNVGDGGLVSNIKETEVAKVPNTKGKGEQVEKSCAVIQEGDLETILDTAAIEITSFRGSAFSDVLSEDDAPEAENGDNTSDKDEVAARLMREGGRENIQSLSLVDESTETTSMIETEKGIDVSYDATKNETEGSCRFKVLVSSGNSEAASSFFKQATVSIPRSHQAVYVLTPKEELLCADSLSRKLIMEGSDLASPYDVSKKKTSHLKLKKSYSSIGIVESDASADNGSLQQQTMELVEIARNLQSSLRTDCKSLTTSLEASPLSLSILDSRSSFSDVTDFGLNLINSNDSDESILSITQEDLYYDGNDKCDLERLSEFEESDCHFLEASGFLDSIHQVMKDLIKSSQSDSSSQPDQLVISDKIIAEICQGIEADPVKELDDLEKIHRQHDKQLDSSVAGSFNTSSPRKRGLLSHARSARDFFHGDYDAAPQVVLPQASKNFLLLIIEGSMSIVASILQSCGREEKVTLLAPLLRVFGSHNRLSHLIRWAIEIEVASVMNVATLFRSDDYASRLISTYSKAIGSKFIRVALSDPIRQIYKLKIADIELNPHKQESLQDHTQVDANAANLMQTCQGIIDSIIKNAFNIPSSYFHICSHLNSKVISRFDGTKEGIEAEDASMLTRSVIGGFLFLRFVCPAITTPHLYGLAKHLPHPETRRILVLVTKLLFKTATGVKFGDREPEFKVLNPFIEKNSPAIQQLFADLAMSPSHDIDVCFAMDSRKIYSNIPSSQLVNDLEIIRSISEKNFEKIGTKLKESKCSVDVVEEFKTAVLYTTDSFQKNSLSKKLSANMKFFSSFGIKPRNRKESDH</sequence>
<keyword evidence="6" id="KW-1185">Reference proteome</keyword>
<dbReference type="InterPro" id="IPR001849">
    <property type="entry name" value="PH_domain"/>
</dbReference>
<dbReference type="GO" id="GO:0005096">
    <property type="term" value="F:GTPase activator activity"/>
    <property type="evidence" value="ECO:0007669"/>
    <property type="project" value="UniProtKB-KW"/>
</dbReference>
<dbReference type="AlphaFoldDB" id="A0A0N7L619"/>
<organism evidence="5 6">
    <name type="scientific">Plasmopara halstedii</name>
    <name type="common">Downy mildew of sunflower</name>
    <dbReference type="NCBI Taxonomy" id="4781"/>
    <lineage>
        <taxon>Eukaryota</taxon>
        <taxon>Sar</taxon>
        <taxon>Stramenopiles</taxon>
        <taxon>Oomycota</taxon>
        <taxon>Peronosporomycetes</taxon>
        <taxon>Peronosporales</taxon>
        <taxon>Peronosporaceae</taxon>
        <taxon>Plasmopara</taxon>
    </lineage>
</organism>
<dbReference type="Gene3D" id="1.10.506.10">
    <property type="entry name" value="GTPase Activation - p120gap, domain 1"/>
    <property type="match status" value="2"/>
</dbReference>
<dbReference type="OMA" id="CFASDSR"/>
<dbReference type="GeneID" id="36408322"/>
<name>A0A0N7L619_PLAHL</name>
<evidence type="ECO:0000313" key="5">
    <source>
        <dbReference type="EMBL" id="CEG43043.1"/>
    </source>
</evidence>
<dbReference type="PANTHER" id="PTHR10194:SF60">
    <property type="entry name" value="RAS GTPASE-ACTIVATING PROTEIN RASKOL"/>
    <property type="match status" value="1"/>
</dbReference>
<dbReference type="InterPro" id="IPR001936">
    <property type="entry name" value="RasGAP_dom"/>
</dbReference>
<dbReference type="InterPro" id="IPR008936">
    <property type="entry name" value="Rho_GTPase_activation_prot"/>
</dbReference>
<evidence type="ECO:0000259" key="3">
    <source>
        <dbReference type="PROSITE" id="PS50003"/>
    </source>
</evidence>
<dbReference type="STRING" id="4781.A0A0N7L619"/>
<evidence type="ECO:0000259" key="4">
    <source>
        <dbReference type="PROSITE" id="PS50018"/>
    </source>
</evidence>
<accession>A0A0N7L619</accession>
<protein>
    <recommendedName>
        <fullName evidence="7">Ras gtpase-activating protein</fullName>
    </recommendedName>
</protein>
<feature type="coiled-coil region" evidence="2">
    <location>
        <begin position="212"/>
        <end position="246"/>
    </location>
</feature>
<dbReference type="SMART" id="SM00233">
    <property type="entry name" value="PH"/>
    <property type="match status" value="1"/>
</dbReference>
<dbReference type="OrthoDB" id="28245at2759"/>
<dbReference type="PROSITE" id="PS50003">
    <property type="entry name" value="PH_DOMAIN"/>
    <property type="match status" value="1"/>
</dbReference>
<dbReference type="PROSITE" id="PS50018">
    <property type="entry name" value="RAS_GTPASE_ACTIV_2"/>
    <property type="match status" value="1"/>
</dbReference>
<feature type="domain" description="Ras-GAP" evidence="4">
    <location>
        <begin position="709"/>
        <end position="916"/>
    </location>
</feature>
<dbReference type="Proteomes" id="UP000054928">
    <property type="component" value="Unassembled WGS sequence"/>
</dbReference>
<feature type="domain" description="PH" evidence="3">
    <location>
        <begin position="48"/>
        <end position="154"/>
    </location>
</feature>
<dbReference type="InterPro" id="IPR039360">
    <property type="entry name" value="Ras_GTPase"/>
</dbReference>
<dbReference type="InterPro" id="IPR011993">
    <property type="entry name" value="PH-like_dom_sf"/>
</dbReference>
<dbReference type="SUPFAM" id="SSF50729">
    <property type="entry name" value="PH domain-like"/>
    <property type="match status" value="1"/>
</dbReference>
<dbReference type="Pfam" id="PF00169">
    <property type="entry name" value="PH"/>
    <property type="match status" value="1"/>
</dbReference>
<dbReference type="Gene3D" id="2.30.29.30">
    <property type="entry name" value="Pleckstrin-homology domain (PH domain)/Phosphotyrosine-binding domain (PTB)"/>
    <property type="match status" value="1"/>
</dbReference>
<evidence type="ECO:0000313" key="6">
    <source>
        <dbReference type="Proteomes" id="UP000054928"/>
    </source>
</evidence>
<dbReference type="PANTHER" id="PTHR10194">
    <property type="entry name" value="RAS GTPASE-ACTIVATING PROTEINS"/>
    <property type="match status" value="1"/>
</dbReference>
<dbReference type="SUPFAM" id="SSF48350">
    <property type="entry name" value="GTPase activation domain, GAP"/>
    <property type="match status" value="1"/>
</dbReference>
<dbReference type="EMBL" id="CCYD01000653">
    <property type="protein sequence ID" value="CEG43043.1"/>
    <property type="molecule type" value="Genomic_DNA"/>
</dbReference>
<dbReference type="SMART" id="SM00323">
    <property type="entry name" value="RasGAP"/>
    <property type="match status" value="1"/>
</dbReference>
<dbReference type="CDD" id="cd00821">
    <property type="entry name" value="PH"/>
    <property type="match status" value="1"/>
</dbReference>
<proteinExistence type="predicted"/>
<evidence type="ECO:0000256" key="2">
    <source>
        <dbReference type="SAM" id="Coils"/>
    </source>
</evidence>
<evidence type="ECO:0008006" key="7">
    <source>
        <dbReference type="Google" id="ProtNLM"/>
    </source>
</evidence>
<reference evidence="6" key="1">
    <citation type="submission" date="2014-09" db="EMBL/GenBank/DDBJ databases">
        <authorList>
            <person name="Sharma Rahul"/>
            <person name="Thines Marco"/>
        </authorList>
    </citation>
    <scope>NUCLEOTIDE SEQUENCE [LARGE SCALE GENOMIC DNA]</scope>
</reference>